<keyword evidence="2" id="KW-1185">Reference proteome</keyword>
<dbReference type="Proteomes" id="UP000634455">
    <property type="component" value="Unassembled WGS sequence"/>
</dbReference>
<accession>A0ABQ3D2L8</accession>
<reference evidence="2" key="1">
    <citation type="journal article" date="2019" name="Int. J. Syst. Evol. Microbiol.">
        <title>The Global Catalogue of Microorganisms (GCM) 10K type strain sequencing project: providing services to taxonomists for standard genome sequencing and annotation.</title>
        <authorList>
            <consortium name="The Broad Institute Genomics Platform"/>
            <consortium name="The Broad Institute Genome Sequencing Center for Infectious Disease"/>
            <person name="Wu L."/>
            <person name="Ma J."/>
        </authorList>
    </citation>
    <scope>NUCLEOTIDE SEQUENCE [LARGE SCALE GENOMIC DNA]</scope>
    <source>
        <strain evidence="2">KCTC 32465</strain>
    </source>
</reference>
<protein>
    <submittedName>
        <fullName evidence="1">Uncharacterized protein</fullName>
    </submittedName>
</protein>
<comment type="caution">
    <text evidence="1">The sequence shown here is derived from an EMBL/GenBank/DDBJ whole genome shotgun (WGS) entry which is preliminary data.</text>
</comment>
<proteinExistence type="predicted"/>
<dbReference type="EMBL" id="BMZF01000005">
    <property type="protein sequence ID" value="GHA55410.1"/>
    <property type="molecule type" value="Genomic_DNA"/>
</dbReference>
<gene>
    <name evidence="1" type="ORF">GCM10008927_21680</name>
</gene>
<evidence type="ECO:0000313" key="2">
    <source>
        <dbReference type="Proteomes" id="UP000634455"/>
    </source>
</evidence>
<organism evidence="1 2">
    <name type="scientific">Paramylibacter ulvae</name>
    <dbReference type="NCBI Taxonomy" id="1651968"/>
    <lineage>
        <taxon>Bacteria</taxon>
        <taxon>Pseudomonadati</taxon>
        <taxon>Pseudomonadota</taxon>
        <taxon>Alphaproteobacteria</taxon>
        <taxon>Rhodobacterales</taxon>
        <taxon>Paracoccaceae</taxon>
        <taxon>Paramylibacter</taxon>
    </lineage>
</organism>
<evidence type="ECO:0000313" key="1">
    <source>
        <dbReference type="EMBL" id="GHA55410.1"/>
    </source>
</evidence>
<name>A0ABQ3D2L8_9RHOB</name>
<sequence length="52" mass="6003">MKASNFSVVQKTFIVRQREEGTLVAEIFRKAEFVGRRSKALYNARIGMPSKR</sequence>